<evidence type="ECO:0000313" key="1">
    <source>
        <dbReference type="EMBL" id="MDN0062770.1"/>
    </source>
</evidence>
<dbReference type="Proteomes" id="UP001168435">
    <property type="component" value="Unassembled WGS sequence"/>
</dbReference>
<name>A0ABT7XBJ1_9ACTN</name>
<gene>
    <name evidence="1" type="ORF">QVN30_00410</name>
</gene>
<comment type="caution">
    <text evidence="1">The sequence shown here is derived from an EMBL/GenBank/DDBJ whole genome shotgun (WGS) entry which is preliminary data.</text>
</comment>
<reference evidence="1" key="2">
    <citation type="submission" date="2024-05" db="EMBL/GenBank/DDBJ databases">
        <title>Identification and characterization of horizontal gene transfer across gut microbiota members of farm animals based on homology search.</title>
        <authorList>
            <person name="Schwarzerova J."/>
            <person name="Nykrynova M."/>
            <person name="Jureckova K."/>
            <person name="Cejkova D."/>
            <person name="Rychlik I."/>
        </authorList>
    </citation>
    <scope>NUCLEOTIDE SEQUENCE</scope>
    <source>
        <strain evidence="1">176_SSukc20</strain>
    </source>
</reference>
<organism evidence="1 2">
    <name type="scientific">Collinsella ihumii</name>
    <dbReference type="NCBI Taxonomy" id="1720204"/>
    <lineage>
        <taxon>Bacteria</taxon>
        <taxon>Bacillati</taxon>
        <taxon>Actinomycetota</taxon>
        <taxon>Coriobacteriia</taxon>
        <taxon>Coriobacteriales</taxon>
        <taxon>Coriobacteriaceae</taxon>
        <taxon>Collinsella</taxon>
    </lineage>
</organism>
<reference evidence="1" key="1">
    <citation type="submission" date="2023-06" db="EMBL/GenBank/DDBJ databases">
        <authorList>
            <person name="Zeman M."/>
            <person name="Kubasova T."/>
            <person name="Jahodarova E."/>
            <person name="Nykrynova M."/>
            <person name="Rychlik I."/>
        </authorList>
    </citation>
    <scope>NUCLEOTIDE SEQUENCE</scope>
    <source>
        <strain evidence="1">176_SSukc20</strain>
    </source>
</reference>
<protein>
    <submittedName>
        <fullName evidence="1">Uncharacterized protein</fullName>
    </submittedName>
</protein>
<accession>A0ABT7XBJ1</accession>
<sequence length="46" mass="5380">MGEFGRYYEKRWGCGMWHDKALEAVARERLKAAYAIMLDQLPYLAA</sequence>
<keyword evidence="2" id="KW-1185">Reference proteome</keyword>
<dbReference type="RefSeq" id="WP_289835004.1">
    <property type="nucleotide sequence ID" value="NZ_JAUEIQ010000001.1"/>
</dbReference>
<dbReference type="EMBL" id="JAUEIQ010000001">
    <property type="protein sequence ID" value="MDN0062770.1"/>
    <property type="molecule type" value="Genomic_DNA"/>
</dbReference>
<proteinExistence type="predicted"/>
<evidence type="ECO:0000313" key="2">
    <source>
        <dbReference type="Proteomes" id="UP001168435"/>
    </source>
</evidence>